<dbReference type="InterPro" id="IPR012826">
    <property type="entry name" value="FliN"/>
</dbReference>
<evidence type="ECO:0000256" key="2">
    <source>
        <dbReference type="ARBA" id="ARBA00009226"/>
    </source>
</evidence>
<comment type="similarity">
    <text evidence="2">Belongs to the FliN/MopA/SpaO family.</text>
</comment>
<dbReference type="PRINTS" id="PR00956">
    <property type="entry name" value="FLGMOTORFLIN"/>
</dbReference>
<dbReference type="GO" id="GO:0003774">
    <property type="term" value="F:cytoskeletal motor activity"/>
    <property type="evidence" value="ECO:0007669"/>
    <property type="project" value="InterPro"/>
</dbReference>
<dbReference type="InterPro" id="IPR036429">
    <property type="entry name" value="SpoA-like_sf"/>
</dbReference>
<evidence type="ECO:0000256" key="1">
    <source>
        <dbReference type="ARBA" id="ARBA00004413"/>
    </source>
</evidence>
<keyword evidence="10" id="KW-0282">Flagellum</keyword>
<dbReference type="Proteomes" id="UP000778951">
    <property type="component" value="Unassembled WGS sequence"/>
</dbReference>
<dbReference type="InterPro" id="IPR051469">
    <property type="entry name" value="FliN/MopA/SpaO"/>
</dbReference>
<evidence type="ECO:0000256" key="6">
    <source>
        <dbReference type="ARBA" id="ARBA00022779"/>
    </source>
</evidence>
<dbReference type="Gene3D" id="2.30.330.10">
    <property type="entry name" value="SpoA-like"/>
    <property type="match status" value="1"/>
</dbReference>
<dbReference type="AlphaFoldDB" id="A0A968GIY5"/>
<dbReference type="EMBL" id="JAATLM010000001">
    <property type="protein sequence ID" value="NIZ68710.1"/>
    <property type="molecule type" value="Genomic_DNA"/>
</dbReference>
<keyword evidence="7" id="KW-0472">Membrane</keyword>
<evidence type="ECO:0000256" key="4">
    <source>
        <dbReference type="ARBA" id="ARBA00022475"/>
    </source>
</evidence>
<keyword evidence="11" id="KW-1185">Reference proteome</keyword>
<dbReference type="Gene3D" id="3.40.1550.10">
    <property type="entry name" value="CheC-like"/>
    <property type="match status" value="1"/>
</dbReference>
<feature type="domain" description="Flagellar motor switch protein FliN-like C-terminal" evidence="9">
    <location>
        <begin position="274"/>
        <end position="343"/>
    </location>
</feature>
<keyword evidence="5" id="KW-0145">Chemotaxis</keyword>
<organism evidence="10 11">
    <name type="scientific">Entomospira culicis</name>
    <dbReference type="NCBI Taxonomy" id="2719989"/>
    <lineage>
        <taxon>Bacteria</taxon>
        <taxon>Pseudomonadati</taxon>
        <taxon>Spirochaetota</taxon>
        <taxon>Spirochaetia</taxon>
        <taxon>Spirochaetales</taxon>
        <taxon>Spirochaetaceae</taxon>
        <taxon>Entomospira</taxon>
    </lineage>
</organism>
<evidence type="ECO:0000256" key="5">
    <source>
        <dbReference type="ARBA" id="ARBA00022500"/>
    </source>
</evidence>
<dbReference type="GO" id="GO:0006935">
    <property type="term" value="P:chemotaxis"/>
    <property type="evidence" value="ECO:0007669"/>
    <property type="project" value="UniProtKB-KW"/>
</dbReference>
<comment type="caution">
    <text evidence="10">The sequence shown here is derived from an EMBL/GenBank/DDBJ whole genome shotgun (WGS) entry which is preliminary data.</text>
</comment>
<dbReference type="NCBIfam" id="TIGR02480">
    <property type="entry name" value="fliN"/>
    <property type="match status" value="1"/>
</dbReference>
<protein>
    <recommendedName>
        <fullName evidence="3">Flagellar motor switch protein FliN</fullName>
    </recommendedName>
</protein>
<dbReference type="PANTHER" id="PTHR43484:SF1">
    <property type="entry name" value="FLAGELLAR MOTOR SWITCH PROTEIN FLIN"/>
    <property type="match status" value="1"/>
</dbReference>
<sequence>MMGDGSLSQDEINALLMGAAENHKQEELFSTETLNTIKELFSPLVDNIEVTLKTMADKNISVTLADVKSSNKADFLERFNEKIIDAVASFSGVLECNHHYLFDANEATKLTEELTGQKEHVDSEVISTSALAEFLTALSDQTTQAISEKLGQTLEATPVNVQFMDAGLARLPSDDFIFVSYTLNIESEAISLYTIIDPQLIDKLSQPKASALPKEEAYLANSHQQTGASLSGQSQANVVGYSTLNQPTPVVQGVSLPNLVSGSAPQETKNIGLLMDVMMEVTVELGRTRQPIKDILSIGEGTIIELDKLAGEPVDILVNHNRIAKGEVVVIDENFGVRITEILSGADKLTDR</sequence>
<keyword evidence="10" id="KW-0969">Cilium</keyword>
<gene>
    <name evidence="10" type="primary">fliN</name>
    <name evidence="10" type="ORF">HCT48_00535</name>
</gene>
<name>A0A968GIY5_9SPIO</name>
<dbReference type="InterPro" id="IPR001172">
    <property type="entry name" value="FliN_T3SS_HrcQb"/>
</dbReference>
<comment type="subcellular location">
    <subcellularLocation>
        <location evidence="1">Cell membrane</location>
        <topology evidence="1">Peripheral membrane protein</topology>
        <orientation evidence="1">Cytoplasmic side</orientation>
    </subcellularLocation>
</comment>
<proteinExistence type="inferred from homology"/>
<dbReference type="InterPro" id="IPR028976">
    <property type="entry name" value="CheC-like_sf"/>
</dbReference>
<evidence type="ECO:0000259" key="9">
    <source>
        <dbReference type="Pfam" id="PF01052"/>
    </source>
</evidence>
<keyword evidence="6" id="KW-0283">Flagellar rotation</keyword>
<dbReference type="GO" id="GO:0005886">
    <property type="term" value="C:plasma membrane"/>
    <property type="evidence" value="ECO:0007669"/>
    <property type="project" value="UniProtKB-SubCell"/>
</dbReference>
<evidence type="ECO:0000256" key="8">
    <source>
        <dbReference type="ARBA" id="ARBA00025044"/>
    </source>
</evidence>
<dbReference type="RefSeq" id="WP_167694813.1">
    <property type="nucleotide sequence ID" value="NZ_CP118181.1"/>
</dbReference>
<evidence type="ECO:0000256" key="7">
    <source>
        <dbReference type="ARBA" id="ARBA00023136"/>
    </source>
</evidence>
<dbReference type="InterPro" id="IPR001543">
    <property type="entry name" value="FliN-like_C"/>
</dbReference>
<dbReference type="Pfam" id="PF01052">
    <property type="entry name" value="FliMN_C"/>
    <property type="match status" value="1"/>
</dbReference>
<keyword evidence="10" id="KW-0966">Cell projection</keyword>
<evidence type="ECO:0000313" key="10">
    <source>
        <dbReference type="EMBL" id="NIZ68710.1"/>
    </source>
</evidence>
<keyword evidence="4" id="KW-1003">Cell membrane</keyword>
<reference evidence="10" key="1">
    <citation type="submission" date="2020-03" db="EMBL/GenBank/DDBJ databases">
        <title>Spirochaetal bacteria isolated from arthropods constitute a novel genus Entomospira genus novum within the order Spirochaetales.</title>
        <authorList>
            <person name="Grana-Miraglia L."/>
            <person name="Sikutova S."/>
            <person name="Fingerle V."/>
            <person name="Sing A."/>
            <person name="Castillo-Ramirez S."/>
            <person name="Margos G."/>
            <person name="Rudolf I."/>
        </authorList>
    </citation>
    <scope>NUCLEOTIDE SEQUENCE</scope>
    <source>
        <strain evidence="10">BR149</strain>
    </source>
</reference>
<dbReference type="SUPFAM" id="SSF103039">
    <property type="entry name" value="CheC-like"/>
    <property type="match status" value="1"/>
</dbReference>
<dbReference type="SUPFAM" id="SSF101801">
    <property type="entry name" value="Surface presentation of antigens (SPOA)"/>
    <property type="match status" value="1"/>
</dbReference>
<dbReference type="PANTHER" id="PTHR43484">
    <property type="match status" value="1"/>
</dbReference>
<dbReference type="GO" id="GO:0071973">
    <property type="term" value="P:bacterial-type flagellum-dependent cell motility"/>
    <property type="evidence" value="ECO:0007669"/>
    <property type="project" value="InterPro"/>
</dbReference>
<dbReference type="GO" id="GO:0009425">
    <property type="term" value="C:bacterial-type flagellum basal body"/>
    <property type="evidence" value="ECO:0007669"/>
    <property type="project" value="InterPro"/>
</dbReference>
<evidence type="ECO:0000256" key="3">
    <source>
        <dbReference type="ARBA" id="ARBA00021897"/>
    </source>
</evidence>
<evidence type="ECO:0000313" key="11">
    <source>
        <dbReference type="Proteomes" id="UP000778951"/>
    </source>
</evidence>
<accession>A0A968GIY5</accession>
<comment type="function">
    <text evidence="8">FliM is one of three proteins (FliG, FliN, FliM) that forms the rotor-mounted switch complex (C ring), located at the base of the basal body. This complex interacts with the CheY and CheZ chemotaxis proteins, in addition to contacting components of the motor that determine the direction of flagellar rotation.</text>
</comment>